<dbReference type="PROSITE" id="PS50887">
    <property type="entry name" value="GGDEF"/>
    <property type="match status" value="1"/>
</dbReference>
<dbReference type="STRING" id="349124.Hhal_2233"/>
<reference evidence="7 8" key="2">
    <citation type="journal article" date="2013" name="Stand. Genomic Sci.">
        <title>Complete genome sequence of Halorhodospira halophila SL1.</title>
        <authorList>
            <person name="Challacombe J.F."/>
            <person name="Majid S."/>
            <person name="Deole R."/>
            <person name="Brettin T.S."/>
            <person name="Bruce D."/>
            <person name="Delano S.F."/>
            <person name="Detter J.C."/>
            <person name="Gleasner C.D."/>
            <person name="Han C.S."/>
            <person name="Misra M."/>
            <person name="Reitenga K.G."/>
            <person name="Mikhailova N."/>
            <person name="Woyke T."/>
            <person name="Pitluck S."/>
            <person name="Nolan M."/>
            <person name="Land M.L."/>
            <person name="Saunders E."/>
            <person name="Tapia R."/>
            <person name="Lapidus A."/>
            <person name="Ivanova N."/>
            <person name="Hoff W.D."/>
        </authorList>
    </citation>
    <scope>NUCLEOTIDE SEQUENCE [LARGE SCALE GENOMIC DNA]</scope>
    <source>
        <strain evidence="8">DSM 244 / SL1</strain>
    </source>
</reference>
<protein>
    <recommendedName>
        <fullName evidence="2">diguanylate cyclase</fullName>
        <ecNumber evidence="2">2.7.7.65</ecNumber>
    </recommendedName>
</protein>
<dbReference type="EMBL" id="CP000544">
    <property type="protein sequence ID" value="ABM62997.1"/>
    <property type="molecule type" value="Genomic_DNA"/>
</dbReference>
<dbReference type="GO" id="GO:0052621">
    <property type="term" value="F:diguanylate cyclase activity"/>
    <property type="evidence" value="ECO:0007669"/>
    <property type="project" value="UniProtKB-EC"/>
</dbReference>
<feature type="domain" description="Response regulatory" evidence="5">
    <location>
        <begin position="133"/>
        <end position="252"/>
    </location>
</feature>
<dbReference type="GO" id="GO:0000160">
    <property type="term" value="P:phosphorelay signal transduction system"/>
    <property type="evidence" value="ECO:0007669"/>
    <property type="project" value="InterPro"/>
</dbReference>
<gene>
    <name evidence="7" type="ordered locus">Hhal_2233</name>
</gene>
<dbReference type="Pfam" id="PF00990">
    <property type="entry name" value="GGDEF"/>
    <property type="match status" value="1"/>
</dbReference>
<dbReference type="InterPro" id="IPR011006">
    <property type="entry name" value="CheY-like_superfamily"/>
</dbReference>
<dbReference type="Proteomes" id="UP000000647">
    <property type="component" value="Chromosome"/>
</dbReference>
<dbReference type="NCBIfam" id="TIGR00254">
    <property type="entry name" value="GGDEF"/>
    <property type="match status" value="1"/>
</dbReference>
<feature type="domain" description="Response regulatory" evidence="5">
    <location>
        <begin position="10"/>
        <end position="125"/>
    </location>
</feature>
<dbReference type="GO" id="GO:0043709">
    <property type="term" value="P:cell adhesion involved in single-species biofilm formation"/>
    <property type="evidence" value="ECO:0007669"/>
    <property type="project" value="TreeGrafter"/>
</dbReference>
<dbReference type="Gene3D" id="3.40.50.2300">
    <property type="match status" value="2"/>
</dbReference>
<proteinExistence type="predicted"/>
<dbReference type="GO" id="GO:0005886">
    <property type="term" value="C:plasma membrane"/>
    <property type="evidence" value="ECO:0007669"/>
    <property type="project" value="TreeGrafter"/>
</dbReference>
<dbReference type="AlphaFoldDB" id="A1WZ85"/>
<dbReference type="OrthoDB" id="9812260at2"/>
<evidence type="ECO:0000256" key="1">
    <source>
        <dbReference type="ARBA" id="ARBA00001946"/>
    </source>
</evidence>
<dbReference type="InterPro" id="IPR000160">
    <property type="entry name" value="GGDEF_dom"/>
</dbReference>
<dbReference type="PANTHER" id="PTHR45138:SF9">
    <property type="entry name" value="DIGUANYLATE CYCLASE DGCM-RELATED"/>
    <property type="match status" value="1"/>
</dbReference>
<dbReference type="InterPro" id="IPR001789">
    <property type="entry name" value="Sig_transdc_resp-reg_receiver"/>
</dbReference>
<evidence type="ECO:0000256" key="2">
    <source>
        <dbReference type="ARBA" id="ARBA00012528"/>
    </source>
</evidence>
<comment type="cofactor">
    <cofactor evidence="1">
        <name>Mg(2+)</name>
        <dbReference type="ChEBI" id="CHEBI:18420"/>
    </cofactor>
</comment>
<dbReference type="InterPro" id="IPR029787">
    <property type="entry name" value="Nucleotide_cyclase"/>
</dbReference>
<dbReference type="eggNOG" id="COG0784">
    <property type="taxonomic scope" value="Bacteria"/>
</dbReference>
<dbReference type="Gene3D" id="3.30.70.270">
    <property type="match status" value="1"/>
</dbReference>
<sequence length="428" mass="46925">MVEEQRVADCVLVVEDSRAVAGWLAGRIEDALGLRALVAGSRAAAREWLHTHAERISAAVLDLDLPDAPHGEVAGDLVERQIPSVVLTATIEDDLRDQLVAAGVCDYVLKDAPDAIDSVLRTLHRIHRNHDIGVLVVDDSRSARAYLVHLLGRWGFCCYEAGDGEQALQQIDAETDTPIRLVLCDQNMPGMDGITLIRELRRRHTTQRLGIIGVSSHGSGLLSARLLKAGADDFLTRPFLEEELSVRVNQNVDLMELLREAREGARRDPLTGLHNRLYLDEIAEQLGETARRTQQPLGALVVDLDHFKSINDRLGHFGGDTVLKRVADQLRDTVRRADVLVRSGGEEFYILTLGIDTAGARTLGERIRNGIETLELVYEGETITTSASVGVAVLEGGSVEEALKAADLAMYEAKRQGRNRVAVLPETD</sequence>
<evidence type="ECO:0000259" key="5">
    <source>
        <dbReference type="PROSITE" id="PS50110"/>
    </source>
</evidence>
<dbReference type="PROSITE" id="PS50110">
    <property type="entry name" value="RESPONSE_REGULATORY"/>
    <property type="match status" value="2"/>
</dbReference>
<evidence type="ECO:0000256" key="4">
    <source>
        <dbReference type="PROSITE-ProRule" id="PRU00169"/>
    </source>
</evidence>
<dbReference type="GO" id="GO:1902201">
    <property type="term" value="P:negative regulation of bacterial-type flagellum-dependent cell motility"/>
    <property type="evidence" value="ECO:0007669"/>
    <property type="project" value="TreeGrafter"/>
</dbReference>
<dbReference type="FunFam" id="3.30.70.270:FF:000001">
    <property type="entry name" value="Diguanylate cyclase domain protein"/>
    <property type="match status" value="1"/>
</dbReference>
<evidence type="ECO:0000313" key="8">
    <source>
        <dbReference type="Proteomes" id="UP000000647"/>
    </source>
</evidence>
<dbReference type="InterPro" id="IPR043128">
    <property type="entry name" value="Rev_trsase/Diguanyl_cyclase"/>
</dbReference>
<organism evidence="7 8">
    <name type="scientific">Halorhodospira halophila (strain DSM 244 / SL1)</name>
    <name type="common">Ectothiorhodospira halophila (strain DSM 244 / SL1)</name>
    <dbReference type="NCBI Taxonomy" id="349124"/>
    <lineage>
        <taxon>Bacteria</taxon>
        <taxon>Pseudomonadati</taxon>
        <taxon>Pseudomonadota</taxon>
        <taxon>Gammaproteobacteria</taxon>
        <taxon>Chromatiales</taxon>
        <taxon>Ectothiorhodospiraceae</taxon>
        <taxon>Halorhodospira</taxon>
    </lineage>
</organism>
<feature type="modified residue" description="4-aspartylphosphate" evidence="4">
    <location>
        <position position="62"/>
    </location>
</feature>
<dbReference type="RefSeq" id="WP_011815019.1">
    <property type="nucleotide sequence ID" value="NC_008789.1"/>
</dbReference>
<comment type="catalytic activity">
    <reaction evidence="3">
        <text>2 GTP = 3',3'-c-di-GMP + 2 diphosphate</text>
        <dbReference type="Rhea" id="RHEA:24898"/>
        <dbReference type="ChEBI" id="CHEBI:33019"/>
        <dbReference type="ChEBI" id="CHEBI:37565"/>
        <dbReference type="ChEBI" id="CHEBI:58805"/>
        <dbReference type="EC" id="2.7.7.65"/>
    </reaction>
</comment>
<evidence type="ECO:0000259" key="6">
    <source>
        <dbReference type="PROSITE" id="PS50887"/>
    </source>
</evidence>
<dbReference type="CDD" id="cd01949">
    <property type="entry name" value="GGDEF"/>
    <property type="match status" value="1"/>
</dbReference>
<feature type="domain" description="GGDEF" evidence="6">
    <location>
        <begin position="295"/>
        <end position="426"/>
    </location>
</feature>
<evidence type="ECO:0000256" key="3">
    <source>
        <dbReference type="ARBA" id="ARBA00034247"/>
    </source>
</evidence>
<accession>A1WZ85</accession>
<keyword evidence="8" id="KW-1185">Reference proteome</keyword>
<dbReference type="SUPFAM" id="SSF52172">
    <property type="entry name" value="CheY-like"/>
    <property type="match status" value="2"/>
</dbReference>
<feature type="modified residue" description="4-aspartylphosphate" evidence="4">
    <location>
        <position position="185"/>
    </location>
</feature>
<dbReference type="PANTHER" id="PTHR45138">
    <property type="entry name" value="REGULATORY COMPONENTS OF SENSORY TRANSDUCTION SYSTEM"/>
    <property type="match status" value="1"/>
</dbReference>
<dbReference type="HOGENOM" id="CLU_000445_11_28_6"/>
<dbReference type="Pfam" id="PF00072">
    <property type="entry name" value="Response_reg"/>
    <property type="match status" value="2"/>
</dbReference>
<keyword evidence="4" id="KW-0597">Phosphoprotein</keyword>
<dbReference type="eggNOG" id="COG3706">
    <property type="taxonomic scope" value="Bacteria"/>
</dbReference>
<reference evidence="8" key="1">
    <citation type="submission" date="2006-12" db="EMBL/GenBank/DDBJ databases">
        <title>Complete sequence of Halorhodospira halophila SL1.</title>
        <authorList>
            <consortium name="US DOE Joint Genome Institute"/>
            <person name="Copeland A."/>
            <person name="Lucas S."/>
            <person name="Lapidus A."/>
            <person name="Barry K."/>
            <person name="Detter J.C."/>
            <person name="Glavina del Rio T."/>
            <person name="Hammon N."/>
            <person name="Israni S."/>
            <person name="Dalin E."/>
            <person name="Tice H."/>
            <person name="Pitluck S."/>
            <person name="Saunders E."/>
            <person name="Brettin T."/>
            <person name="Bruce D."/>
            <person name="Han C."/>
            <person name="Tapia R."/>
            <person name="Schmutz J."/>
            <person name="Larimer F."/>
            <person name="Land M."/>
            <person name="Hauser L."/>
            <person name="Kyrpides N."/>
            <person name="Mikhailova N."/>
            <person name="Hoff W."/>
            <person name="Richardson P."/>
        </authorList>
    </citation>
    <scope>NUCLEOTIDE SEQUENCE [LARGE SCALE GENOMIC DNA]</scope>
    <source>
        <strain evidence="8">DSM 244 / SL1</strain>
    </source>
</reference>
<name>A1WZ85_HALHL</name>
<dbReference type="SUPFAM" id="SSF55073">
    <property type="entry name" value="Nucleotide cyclase"/>
    <property type="match status" value="1"/>
</dbReference>
<dbReference type="SMART" id="SM00448">
    <property type="entry name" value="REC"/>
    <property type="match status" value="2"/>
</dbReference>
<dbReference type="KEGG" id="hha:Hhal_2233"/>
<dbReference type="SMART" id="SM00267">
    <property type="entry name" value="GGDEF"/>
    <property type="match status" value="1"/>
</dbReference>
<evidence type="ECO:0000313" key="7">
    <source>
        <dbReference type="EMBL" id="ABM62997.1"/>
    </source>
</evidence>
<dbReference type="InterPro" id="IPR050469">
    <property type="entry name" value="Diguanylate_Cyclase"/>
</dbReference>
<dbReference type="EC" id="2.7.7.65" evidence="2"/>